<accession>A0A1M5W285</accession>
<dbReference type="NCBIfam" id="NF006873">
    <property type="entry name" value="PRK09369.1"/>
    <property type="match status" value="1"/>
</dbReference>
<dbReference type="GO" id="GO:0005737">
    <property type="term" value="C:cytoplasm"/>
    <property type="evidence" value="ECO:0007669"/>
    <property type="project" value="UniProtKB-SubCell"/>
</dbReference>
<dbReference type="Proteomes" id="UP000184526">
    <property type="component" value="Unassembled WGS sequence"/>
</dbReference>
<name>A0A1M5W285_9CLOT</name>
<dbReference type="UniPathway" id="UPA00219"/>
<dbReference type="GO" id="GO:0071555">
    <property type="term" value="P:cell wall organization"/>
    <property type="evidence" value="ECO:0007669"/>
    <property type="project" value="UniProtKB-KW"/>
</dbReference>
<evidence type="ECO:0000256" key="9">
    <source>
        <dbReference type="ARBA" id="ARBA00023316"/>
    </source>
</evidence>
<dbReference type="HAMAP" id="MF_00111">
    <property type="entry name" value="MurA"/>
    <property type="match status" value="1"/>
</dbReference>
<comment type="catalytic activity">
    <reaction evidence="11 12">
        <text>phosphoenolpyruvate + UDP-N-acetyl-alpha-D-glucosamine = UDP-N-acetyl-3-O-(1-carboxyvinyl)-alpha-D-glucosamine + phosphate</text>
        <dbReference type="Rhea" id="RHEA:18681"/>
        <dbReference type="ChEBI" id="CHEBI:43474"/>
        <dbReference type="ChEBI" id="CHEBI:57705"/>
        <dbReference type="ChEBI" id="CHEBI:58702"/>
        <dbReference type="ChEBI" id="CHEBI:68483"/>
        <dbReference type="EC" id="2.5.1.7"/>
    </reaction>
</comment>
<dbReference type="AlphaFoldDB" id="A0A1M5W285"/>
<keyword evidence="6 12" id="KW-0133">Cell shape</keyword>
<feature type="active site" description="Proton donor" evidence="12">
    <location>
        <position position="118"/>
    </location>
</feature>
<feature type="binding site" evidence="12">
    <location>
        <begin position="22"/>
        <end position="23"/>
    </location>
    <ligand>
        <name>phosphoenolpyruvate</name>
        <dbReference type="ChEBI" id="CHEBI:58702"/>
    </ligand>
</feature>
<dbReference type="RefSeq" id="WP_072831404.1">
    <property type="nucleotide sequence ID" value="NZ_FQXP01000005.1"/>
</dbReference>
<feature type="modified residue" description="2-(S-cysteinyl)pyruvic acid O-phosphothioketal" evidence="12">
    <location>
        <position position="118"/>
    </location>
</feature>
<organism evidence="14 15">
    <name type="scientific">Clostridium collagenovorans DSM 3089</name>
    <dbReference type="NCBI Taxonomy" id="1121306"/>
    <lineage>
        <taxon>Bacteria</taxon>
        <taxon>Bacillati</taxon>
        <taxon>Bacillota</taxon>
        <taxon>Clostridia</taxon>
        <taxon>Eubacteriales</taxon>
        <taxon>Clostridiaceae</taxon>
        <taxon>Clostridium</taxon>
    </lineage>
</organism>
<comment type="function">
    <text evidence="12">Cell wall formation. Adds enolpyruvyl to UDP-N-acetylglucosamine.</text>
</comment>
<dbReference type="InterPro" id="IPR050068">
    <property type="entry name" value="MurA_subfamily"/>
</dbReference>
<dbReference type="GO" id="GO:0008760">
    <property type="term" value="F:UDP-N-acetylglucosamine 1-carboxyvinyltransferase activity"/>
    <property type="evidence" value="ECO:0007669"/>
    <property type="project" value="UniProtKB-UniRule"/>
</dbReference>
<evidence type="ECO:0000259" key="13">
    <source>
        <dbReference type="Pfam" id="PF00275"/>
    </source>
</evidence>
<dbReference type="GO" id="GO:0051301">
    <property type="term" value="P:cell division"/>
    <property type="evidence" value="ECO:0007669"/>
    <property type="project" value="UniProtKB-KW"/>
</dbReference>
<evidence type="ECO:0000256" key="12">
    <source>
        <dbReference type="HAMAP-Rule" id="MF_00111"/>
    </source>
</evidence>
<comment type="similarity">
    <text evidence="10 12">Belongs to the EPSP synthase family. MurA subfamily.</text>
</comment>
<keyword evidence="3 12" id="KW-0963">Cytoplasm</keyword>
<gene>
    <name evidence="12" type="primary">murA</name>
    <name evidence="14" type="ORF">SAMN02745196_01503</name>
</gene>
<dbReference type="InterPro" id="IPR013792">
    <property type="entry name" value="RNA3'P_cycl/enolpyr_Trfase_a/b"/>
</dbReference>
<dbReference type="InterPro" id="IPR001986">
    <property type="entry name" value="Enolpyruvate_Tfrase_dom"/>
</dbReference>
<feature type="binding site" evidence="12">
    <location>
        <position position="329"/>
    </location>
    <ligand>
        <name>UDP-N-acetyl-alpha-D-glucosamine</name>
        <dbReference type="ChEBI" id="CHEBI:57705"/>
    </ligand>
</feature>
<dbReference type="GO" id="GO:0019277">
    <property type="term" value="P:UDP-N-acetylgalactosamine biosynthetic process"/>
    <property type="evidence" value="ECO:0007669"/>
    <property type="project" value="InterPro"/>
</dbReference>
<dbReference type="CDD" id="cd01555">
    <property type="entry name" value="UdpNAET"/>
    <property type="match status" value="1"/>
</dbReference>
<dbReference type="OrthoDB" id="9803760at2"/>
<evidence type="ECO:0000256" key="6">
    <source>
        <dbReference type="ARBA" id="ARBA00022960"/>
    </source>
</evidence>
<keyword evidence="8 12" id="KW-0131">Cell cycle</keyword>
<feature type="binding site" evidence="12">
    <location>
        <position position="307"/>
    </location>
    <ligand>
        <name>UDP-N-acetyl-alpha-D-glucosamine</name>
        <dbReference type="ChEBI" id="CHEBI:57705"/>
    </ligand>
</feature>
<evidence type="ECO:0000256" key="5">
    <source>
        <dbReference type="ARBA" id="ARBA00022679"/>
    </source>
</evidence>
<sequence length="420" mass="45092">MYKIVVRGGNELSGEVQISSAKNAVLPIIAASVMNGGIVVLKNIPLLEDVFIMCEILESLGAEIDFNTEIGELRIDSRNLKDVDPSDKLVQKLRASFVIMGAMLARFNRAKISFPGGCKIGSRPIDLHLKGFAALDSVVEKYHGYVEVKAKELKGSDIYLDSPSVGATQNIMMAATSAKGETVIRNAAKEPEIVDLANFLNAMGADVSGAGTETITIRGKKPCMDIEYTPIYDRIEAGTFIVAAAITKSKITVKGAVEEHLKAVLAKLKEMGLKIDSIGENTLIVDGRGTLIPVDIKTMPHPGFPTDMQAQFTALLSVVPGTSIITETVFENRFMHVSELVKMGANIKIDGRSAVVQGVDTLTGANVVATDLRAGAALILAGLIAEGETTVNDVHHIDRGYMKIEEKFKKIGADIKRIDV</sequence>
<evidence type="ECO:0000256" key="8">
    <source>
        <dbReference type="ARBA" id="ARBA00023306"/>
    </source>
</evidence>
<evidence type="ECO:0000256" key="1">
    <source>
        <dbReference type="ARBA" id="ARBA00004496"/>
    </source>
</evidence>
<evidence type="ECO:0000313" key="15">
    <source>
        <dbReference type="Proteomes" id="UP000184526"/>
    </source>
</evidence>
<keyword evidence="7 12" id="KW-0573">Peptidoglycan synthesis</keyword>
<dbReference type="InterPro" id="IPR005750">
    <property type="entry name" value="UDP_GlcNAc_COvinyl_MurA"/>
</dbReference>
<dbReference type="Pfam" id="PF00275">
    <property type="entry name" value="EPSP_synthase"/>
    <property type="match status" value="1"/>
</dbReference>
<reference evidence="14 15" key="1">
    <citation type="submission" date="2016-11" db="EMBL/GenBank/DDBJ databases">
        <authorList>
            <person name="Jaros S."/>
            <person name="Januszkiewicz K."/>
            <person name="Wedrychowicz H."/>
        </authorList>
    </citation>
    <scope>NUCLEOTIDE SEQUENCE [LARGE SCALE GENOMIC DNA]</scope>
    <source>
        <strain evidence="14 15">DSM 3089</strain>
    </source>
</reference>
<keyword evidence="5 12" id="KW-0808">Transferase</keyword>
<dbReference type="PANTHER" id="PTHR43783">
    <property type="entry name" value="UDP-N-ACETYLGLUCOSAMINE 1-CARBOXYVINYLTRANSFERASE"/>
    <property type="match status" value="1"/>
</dbReference>
<keyword evidence="12" id="KW-0670">Pyruvate</keyword>
<dbReference type="EMBL" id="FQXP01000005">
    <property type="protein sequence ID" value="SHH81605.1"/>
    <property type="molecule type" value="Genomic_DNA"/>
</dbReference>
<evidence type="ECO:0000256" key="7">
    <source>
        <dbReference type="ARBA" id="ARBA00022984"/>
    </source>
</evidence>
<evidence type="ECO:0000256" key="3">
    <source>
        <dbReference type="ARBA" id="ARBA00022490"/>
    </source>
</evidence>
<proteinExistence type="inferred from homology"/>
<dbReference type="EC" id="2.5.1.7" evidence="12"/>
<feature type="domain" description="Enolpyruvate transferase" evidence="13">
    <location>
        <begin position="6"/>
        <end position="407"/>
    </location>
</feature>
<dbReference type="STRING" id="1121306.SAMN02745196_01503"/>
<feature type="binding site" evidence="12">
    <location>
        <begin position="123"/>
        <end position="127"/>
    </location>
    <ligand>
        <name>UDP-N-acetyl-alpha-D-glucosamine</name>
        <dbReference type="ChEBI" id="CHEBI:57705"/>
    </ligand>
</feature>
<comment type="subcellular location">
    <subcellularLocation>
        <location evidence="1 12">Cytoplasm</location>
    </subcellularLocation>
</comment>
<evidence type="ECO:0000256" key="10">
    <source>
        <dbReference type="ARBA" id="ARBA00038367"/>
    </source>
</evidence>
<dbReference type="PANTHER" id="PTHR43783:SF1">
    <property type="entry name" value="UDP-N-ACETYLGLUCOSAMINE 1-CARBOXYVINYLTRANSFERASE"/>
    <property type="match status" value="1"/>
</dbReference>
<dbReference type="GO" id="GO:0009252">
    <property type="term" value="P:peptidoglycan biosynthetic process"/>
    <property type="evidence" value="ECO:0007669"/>
    <property type="project" value="UniProtKB-UniRule"/>
</dbReference>
<keyword evidence="15" id="KW-1185">Reference proteome</keyword>
<dbReference type="NCBIfam" id="TIGR01072">
    <property type="entry name" value="murA"/>
    <property type="match status" value="1"/>
</dbReference>
<evidence type="ECO:0000313" key="14">
    <source>
        <dbReference type="EMBL" id="SHH81605.1"/>
    </source>
</evidence>
<feature type="binding site" evidence="12">
    <location>
        <position position="94"/>
    </location>
    <ligand>
        <name>UDP-N-acetyl-alpha-D-glucosamine</name>
        <dbReference type="ChEBI" id="CHEBI:57705"/>
    </ligand>
</feature>
<keyword evidence="4 12" id="KW-0132">Cell division</keyword>
<protein>
    <recommendedName>
        <fullName evidence="12">UDP-N-acetylglucosamine 1-carboxyvinyltransferase</fullName>
        <ecNumber evidence="12">2.5.1.7</ecNumber>
    </recommendedName>
    <alternativeName>
        <fullName evidence="12">Enoylpyruvate transferase</fullName>
    </alternativeName>
    <alternativeName>
        <fullName evidence="12">UDP-N-acetylglucosamine enolpyruvyl transferase</fullName>
        <shortName evidence="12">EPT</shortName>
    </alternativeName>
</protein>
<dbReference type="InterPro" id="IPR036968">
    <property type="entry name" value="Enolpyruvate_Tfrase_sf"/>
</dbReference>
<evidence type="ECO:0000256" key="11">
    <source>
        <dbReference type="ARBA" id="ARBA00047527"/>
    </source>
</evidence>
<dbReference type="SUPFAM" id="SSF55205">
    <property type="entry name" value="EPT/RTPC-like"/>
    <property type="match status" value="1"/>
</dbReference>
<comment type="pathway">
    <text evidence="2 12">Cell wall biogenesis; peptidoglycan biosynthesis.</text>
</comment>
<comment type="caution">
    <text evidence="12">Lacks conserved residue(s) required for the propagation of feature annotation.</text>
</comment>
<evidence type="ECO:0000256" key="2">
    <source>
        <dbReference type="ARBA" id="ARBA00004752"/>
    </source>
</evidence>
<dbReference type="Gene3D" id="3.65.10.10">
    <property type="entry name" value="Enolpyruvate transferase domain"/>
    <property type="match status" value="2"/>
</dbReference>
<evidence type="ECO:0000256" key="4">
    <source>
        <dbReference type="ARBA" id="ARBA00022618"/>
    </source>
</evidence>
<keyword evidence="9 12" id="KW-0961">Cell wall biogenesis/degradation</keyword>
<dbReference type="GO" id="GO:0008360">
    <property type="term" value="P:regulation of cell shape"/>
    <property type="evidence" value="ECO:0007669"/>
    <property type="project" value="UniProtKB-KW"/>
</dbReference>